<keyword evidence="2 7" id="KW-0645">Protease</keyword>
<dbReference type="SUPFAM" id="SSF52743">
    <property type="entry name" value="Subtilisin-like"/>
    <property type="match status" value="1"/>
</dbReference>
<dbReference type="GO" id="GO:0004252">
    <property type="term" value="F:serine-type endopeptidase activity"/>
    <property type="evidence" value="ECO:0007669"/>
    <property type="project" value="UniProtKB-UniRule"/>
</dbReference>
<dbReference type="AlphaFoldDB" id="A0AAN6Y1K4"/>
<feature type="non-terminal residue" evidence="10">
    <location>
        <position position="1"/>
    </location>
</feature>
<dbReference type="InterPro" id="IPR022398">
    <property type="entry name" value="Peptidase_S8_His-AS"/>
</dbReference>
<dbReference type="PROSITE" id="PS00137">
    <property type="entry name" value="SUBTILASE_HIS"/>
    <property type="match status" value="1"/>
</dbReference>
<dbReference type="InterPro" id="IPR023827">
    <property type="entry name" value="Peptidase_S8_Asp-AS"/>
</dbReference>
<dbReference type="InterPro" id="IPR015500">
    <property type="entry name" value="Peptidase_S8_subtilisin-rel"/>
</dbReference>
<keyword evidence="11" id="KW-1185">Reference proteome</keyword>
<keyword evidence="4 7" id="KW-0378">Hydrolase</keyword>
<dbReference type="InterPro" id="IPR036852">
    <property type="entry name" value="Peptidase_S8/S53_dom_sf"/>
</dbReference>
<dbReference type="PROSITE" id="PS00136">
    <property type="entry name" value="SUBTILASE_ASP"/>
    <property type="match status" value="1"/>
</dbReference>
<reference evidence="10" key="1">
    <citation type="journal article" date="2023" name="Mol. Phylogenet. Evol.">
        <title>Genome-scale phylogeny and comparative genomics of the fungal order Sordariales.</title>
        <authorList>
            <person name="Hensen N."/>
            <person name="Bonometti L."/>
            <person name="Westerberg I."/>
            <person name="Brannstrom I.O."/>
            <person name="Guillou S."/>
            <person name="Cros-Aarteil S."/>
            <person name="Calhoun S."/>
            <person name="Haridas S."/>
            <person name="Kuo A."/>
            <person name="Mondo S."/>
            <person name="Pangilinan J."/>
            <person name="Riley R."/>
            <person name="LaButti K."/>
            <person name="Andreopoulos B."/>
            <person name="Lipzen A."/>
            <person name="Chen C."/>
            <person name="Yan M."/>
            <person name="Daum C."/>
            <person name="Ng V."/>
            <person name="Clum A."/>
            <person name="Steindorff A."/>
            <person name="Ohm R.A."/>
            <person name="Martin F."/>
            <person name="Silar P."/>
            <person name="Natvig D.O."/>
            <person name="Lalanne C."/>
            <person name="Gautier V."/>
            <person name="Ament-Velasquez S.L."/>
            <person name="Kruys A."/>
            <person name="Hutchinson M.I."/>
            <person name="Powell A.J."/>
            <person name="Barry K."/>
            <person name="Miller A.N."/>
            <person name="Grigoriev I.V."/>
            <person name="Debuchy R."/>
            <person name="Gladieux P."/>
            <person name="Hiltunen Thoren M."/>
            <person name="Johannesson H."/>
        </authorList>
    </citation>
    <scope>NUCLEOTIDE SEQUENCE</scope>
    <source>
        <strain evidence="10">PSN293</strain>
    </source>
</reference>
<dbReference type="PANTHER" id="PTHR43806:SF66">
    <property type="entry name" value="SERIN ENDOPEPTIDASE"/>
    <property type="match status" value="1"/>
</dbReference>
<dbReference type="PROSITE" id="PS51892">
    <property type="entry name" value="SUBTILASE"/>
    <property type="match status" value="1"/>
</dbReference>
<dbReference type="Pfam" id="PF06280">
    <property type="entry name" value="fn3_5"/>
    <property type="match status" value="1"/>
</dbReference>
<proteinExistence type="inferred from homology"/>
<feature type="active site" description="Charge relay system" evidence="6 7">
    <location>
        <position position="118"/>
    </location>
</feature>
<comment type="similarity">
    <text evidence="1 7">Belongs to the peptidase S8 family.</text>
</comment>
<dbReference type="PRINTS" id="PR00723">
    <property type="entry name" value="SUBTILISIN"/>
</dbReference>
<evidence type="ECO:0000313" key="10">
    <source>
        <dbReference type="EMBL" id="KAK4210538.1"/>
    </source>
</evidence>
<dbReference type="GO" id="GO:0006508">
    <property type="term" value="P:proteolysis"/>
    <property type="evidence" value="ECO:0007669"/>
    <property type="project" value="UniProtKB-KW"/>
</dbReference>
<dbReference type="EMBL" id="MU858172">
    <property type="protein sequence ID" value="KAK4210538.1"/>
    <property type="molecule type" value="Genomic_DNA"/>
</dbReference>
<dbReference type="InterPro" id="IPR050131">
    <property type="entry name" value="Peptidase_S8_subtilisin-like"/>
</dbReference>
<organism evidence="10 11">
    <name type="scientific">Rhypophila decipiens</name>
    <dbReference type="NCBI Taxonomy" id="261697"/>
    <lineage>
        <taxon>Eukaryota</taxon>
        <taxon>Fungi</taxon>
        <taxon>Dikarya</taxon>
        <taxon>Ascomycota</taxon>
        <taxon>Pezizomycotina</taxon>
        <taxon>Sordariomycetes</taxon>
        <taxon>Sordariomycetidae</taxon>
        <taxon>Sordariales</taxon>
        <taxon>Naviculisporaceae</taxon>
        <taxon>Rhypophila</taxon>
    </lineage>
</organism>
<dbReference type="Gene3D" id="3.50.30.30">
    <property type="match status" value="1"/>
</dbReference>
<dbReference type="Pfam" id="PF00082">
    <property type="entry name" value="Peptidase_S8"/>
    <property type="match status" value="1"/>
</dbReference>
<evidence type="ECO:0000259" key="8">
    <source>
        <dbReference type="Pfam" id="PF00082"/>
    </source>
</evidence>
<dbReference type="InterPro" id="IPR000209">
    <property type="entry name" value="Peptidase_S8/S53_dom"/>
</dbReference>
<protein>
    <submittedName>
        <fullName evidence="10">Subtilisin-like serine protease</fullName>
    </submittedName>
</protein>
<keyword evidence="5 7" id="KW-0720">Serine protease</keyword>
<gene>
    <name evidence="10" type="ORF">QBC37DRAFT_448030</name>
</gene>
<accession>A0AAN6Y1K4</accession>
<evidence type="ECO:0000256" key="6">
    <source>
        <dbReference type="PIRSR" id="PIRSR615500-1"/>
    </source>
</evidence>
<feature type="domain" description="C5a peptidase/Subtilisin-like protease SBT2-like Fn3-like" evidence="9">
    <location>
        <begin position="584"/>
        <end position="700"/>
    </location>
</feature>
<dbReference type="PANTHER" id="PTHR43806">
    <property type="entry name" value="PEPTIDASE S8"/>
    <property type="match status" value="1"/>
</dbReference>
<name>A0AAN6Y1K4_9PEZI</name>
<evidence type="ECO:0000256" key="5">
    <source>
        <dbReference type="ARBA" id="ARBA00022825"/>
    </source>
</evidence>
<evidence type="ECO:0000256" key="7">
    <source>
        <dbReference type="PROSITE-ProRule" id="PRU01240"/>
    </source>
</evidence>
<keyword evidence="3" id="KW-0732">Signal</keyword>
<evidence type="ECO:0000256" key="3">
    <source>
        <dbReference type="ARBA" id="ARBA00022729"/>
    </source>
</evidence>
<dbReference type="Gene3D" id="3.40.50.200">
    <property type="entry name" value="Peptidase S8/S53 domain"/>
    <property type="match status" value="1"/>
</dbReference>
<feature type="active site" description="Charge relay system" evidence="6 7">
    <location>
        <position position="169"/>
    </location>
</feature>
<feature type="active site" description="Charge relay system" evidence="6 7">
    <location>
        <position position="494"/>
    </location>
</feature>
<dbReference type="Proteomes" id="UP001301769">
    <property type="component" value="Unassembled WGS sequence"/>
</dbReference>
<reference evidence="10" key="2">
    <citation type="submission" date="2023-05" db="EMBL/GenBank/DDBJ databases">
        <authorList>
            <consortium name="Lawrence Berkeley National Laboratory"/>
            <person name="Steindorff A."/>
            <person name="Hensen N."/>
            <person name="Bonometti L."/>
            <person name="Westerberg I."/>
            <person name="Brannstrom I.O."/>
            <person name="Guillou S."/>
            <person name="Cros-Aarteil S."/>
            <person name="Calhoun S."/>
            <person name="Haridas S."/>
            <person name="Kuo A."/>
            <person name="Mondo S."/>
            <person name="Pangilinan J."/>
            <person name="Riley R."/>
            <person name="Labutti K."/>
            <person name="Andreopoulos B."/>
            <person name="Lipzen A."/>
            <person name="Chen C."/>
            <person name="Yanf M."/>
            <person name="Daum C."/>
            <person name="Ng V."/>
            <person name="Clum A."/>
            <person name="Ohm R."/>
            <person name="Martin F."/>
            <person name="Silar P."/>
            <person name="Natvig D."/>
            <person name="Lalanne C."/>
            <person name="Gautier V."/>
            <person name="Ament-Velasquez S.L."/>
            <person name="Kruys A."/>
            <person name="Hutchinson M.I."/>
            <person name="Powell A.J."/>
            <person name="Barry K."/>
            <person name="Miller A.N."/>
            <person name="Grigoriev I.V."/>
            <person name="Debuchy R."/>
            <person name="Gladieux P."/>
            <person name="Thoren M.H."/>
            <person name="Johannesson H."/>
        </authorList>
    </citation>
    <scope>NUCLEOTIDE SEQUENCE</scope>
    <source>
        <strain evidence="10">PSN293</strain>
    </source>
</reference>
<evidence type="ECO:0000256" key="4">
    <source>
        <dbReference type="ARBA" id="ARBA00022801"/>
    </source>
</evidence>
<sequence>FTNQSKKQGRTQAVASKLRTAGLQVLETYQCADVFEGLTVVSSTNQTKEEVQKVAASTGAQKIWNSIQYIPAAPVSQPDDRFDVDLDPSGYSFLPFVNADKVHAAGFTGRGVKVGVVDSGIDFEHPAVTPGSCYGQPGCKVLGGYDYVGDAYPDGPAVEDDYPNDLSGHGTHVAGIIAGNGGGFKGIAPDAQLYIYRVFGYTGGSGNDGILRSLCRAANDDVDIVNLSLGAGHAFTPENDASADVASSLVQKGVVVHYAAMNNGEYGPFNINETPIHPDITMVASTDAPIRVFNLGGPGWNHTVLASVDGQDRSFAANFVRMGNATINSPWSSDWPLRPVSLDLNDNNQGCTPFDPATYPNFPAIILIKQSSNCSYETQVQNAQIKGNFITVFYRNDDKPAVSPPNTLGIVYQISKAAGEAIVKVIQQGGSASVDWALPDPILQPDPHGGAPSEFTSWGPTFDLAVTKPDVAAVGGNVLSAARGGGWVELSGTSMATPMLSGIAALFISAHGGRQVWGNRTAYMIKKRLIASARPMNWRTVRPLPLDPPVRETALAPVPQLGAGLVDAWHVINTTTQLSFDNFALSDLARFKRDWSVDIENTGKTSLTYTFSLQPAGGFNMQSTSNKGYLAPLSEITPKSYIPGVTFPTGTFTVAAGQKKKATFRFTAPTAGVDQSLLPIYSGNVVIKASNGQSFVVPYTGAAFDVRQQLRGKMFPAGYPKQVSGPQHQDIAAYHTYNFGLTPSVASYPNVTMHLKYGTSEVRWDIFKSGWKESQWVYPPVPGQNNYVGSATFYYDTTKTPVFDPATLNKEAVYDFPIRNHPRTHLPKGPGDALESIDASQYMWFGRLARDGGYIAPGKYVMRFAALVPNGDPKNAADWTVWKTPEITIQNYNP</sequence>
<comment type="caution">
    <text evidence="10">The sequence shown here is derived from an EMBL/GenBank/DDBJ whole genome shotgun (WGS) entry which is preliminary data.</text>
</comment>
<feature type="domain" description="Peptidase S8/S53" evidence="8">
    <location>
        <begin position="109"/>
        <end position="533"/>
    </location>
</feature>
<evidence type="ECO:0000259" key="9">
    <source>
        <dbReference type="Pfam" id="PF06280"/>
    </source>
</evidence>
<dbReference type="GO" id="GO:0016020">
    <property type="term" value="C:membrane"/>
    <property type="evidence" value="ECO:0007669"/>
    <property type="project" value="InterPro"/>
</dbReference>
<evidence type="ECO:0000313" key="11">
    <source>
        <dbReference type="Proteomes" id="UP001301769"/>
    </source>
</evidence>
<dbReference type="InterPro" id="IPR010435">
    <property type="entry name" value="C5a/SBT2-like_Fn3"/>
</dbReference>
<evidence type="ECO:0000256" key="2">
    <source>
        <dbReference type="ARBA" id="ARBA00022670"/>
    </source>
</evidence>
<evidence type="ECO:0000256" key="1">
    <source>
        <dbReference type="ARBA" id="ARBA00011073"/>
    </source>
</evidence>